<reference evidence="3 5" key="3">
    <citation type="submission" date="2018-07" db="EMBL/GenBank/DDBJ databases">
        <title>Genomic and Epidemiologic Investigation of an Indolent Hospital Outbreak.</title>
        <authorList>
            <person name="Johnson R.C."/>
            <person name="Deming C."/>
            <person name="Conlan S."/>
            <person name="Zellmer C.J."/>
            <person name="Michelin A.V."/>
            <person name="Lee-Lin S."/>
            <person name="Thomas P.J."/>
            <person name="Park M."/>
            <person name="Weingarten R.A."/>
            <person name="Less J."/>
            <person name="Dekker J.P."/>
            <person name="Frank K.M."/>
            <person name="Musser K.A."/>
            <person name="Mcquiston J.R."/>
            <person name="Henderson D.K."/>
            <person name="Lau A.F."/>
            <person name="Palmore T.N."/>
            <person name="Segre J.A."/>
        </authorList>
    </citation>
    <scope>NUCLEOTIDE SEQUENCE [LARGE SCALE GENOMIC DNA]</scope>
    <source>
        <strain evidence="3 5">SK-NIH.Env10_0317</strain>
    </source>
</reference>
<dbReference type="EMBL" id="CP018820">
    <property type="protein sequence ID" value="APR53737.1"/>
    <property type="molecule type" value="Genomic_DNA"/>
</dbReference>
<reference evidence="4" key="2">
    <citation type="submission" date="2016-12" db="EMBL/GenBank/DDBJ databases">
        <title>Whole genome sequencing of Sphingomonas sp. ABOJV.</title>
        <authorList>
            <person name="Conlan S."/>
            <person name="Thomas P.J."/>
            <person name="Mullikin J."/>
            <person name="Palmore T.N."/>
            <person name="Frank K.M."/>
            <person name="Segre J.A."/>
        </authorList>
    </citation>
    <scope>NUCLEOTIDE SEQUENCE [LARGE SCALE GENOMIC DNA]</scope>
    <source>
        <strain evidence="4">ABOJV</strain>
    </source>
</reference>
<proteinExistence type="predicted"/>
<evidence type="ECO:0008006" key="6">
    <source>
        <dbReference type="Google" id="ProtNLM"/>
    </source>
</evidence>
<feature type="transmembrane region" description="Helical" evidence="1">
    <location>
        <begin position="151"/>
        <end position="170"/>
    </location>
</feature>
<feature type="transmembrane region" description="Helical" evidence="1">
    <location>
        <begin position="98"/>
        <end position="120"/>
    </location>
</feature>
<reference evidence="2" key="1">
    <citation type="submission" date="2016-12" db="EMBL/GenBank/DDBJ databases">
        <title>Whole genome sequencing of Sphingomonas koreensis.</title>
        <authorList>
            <person name="Conlan S."/>
            <person name="Thomas P.J."/>
            <person name="Mullikin J."/>
            <person name="Palmore T.N."/>
            <person name="Frank K.M."/>
            <person name="Segre J.A."/>
        </authorList>
    </citation>
    <scope>NUCLEOTIDE SEQUENCE</scope>
    <source>
        <strain evidence="2">ABOJV</strain>
    </source>
</reference>
<evidence type="ECO:0000313" key="5">
    <source>
        <dbReference type="Proteomes" id="UP000286681"/>
    </source>
</evidence>
<feature type="transmembrane region" description="Helical" evidence="1">
    <location>
        <begin position="177"/>
        <end position="208"/>
    </location>
</feature>
<dbReference type="KEGG" id="skr:BRX40_16080"/>
<dbReference type="Proteomes" id="UP000286681">
    <property type="component" value="Unassembled WGS sequence"/>
</dbReference>
<keyword evidence="1" id="KW-0812">Transmembrane</keyword>
<dbReference type="OrthoDB" id="7293882at2"/>
<keyword evidence="1" id="KW-1133">Transmembrane helix</keyword>
<feature type="transmembrane region" description="Helical" evidence="1">
    <location>
        <begin position="260"/>
        <end position="282"/>
    </location>
</feature>
<evidence type="ECO:0000313" key="2">
    <source>
        <dbReference type="EMBL" id="APR53737.1"/>
    </source>
</evidence>
<feature type="transmembrane region" description="Helical" evidence="1">
    <location>
        <begin position="29"/>
        <end position="47"/>
    </location>
</feature>
<dbReference type="GeneID" id="44134081"/>
<dbReference type="STRING" id="93064.BRX40_16080"/>
<feature type="transmembrane region" description="Helical" evidence="1">
    <location>
        <begin position="324"/>
        <end position="340"/>
    </location>
</feature>
<keyword evidence="1" id="KW-0472">Membrane</keyword>
<sequence>MYASQETRQPSATATHAQVEPAATAALPWWLYLIFCALSVVPFIAVANPPIVDFPNHAARLGLQCAMSDPVVSAMYGFRLGLIPNLTADLINAPLCGIVAPALVLKGTIVAALAILYCACWQIQRSLYGATNPFLLFVPAMSLNAVTTVGYINFLSGVAIAAAMVALALARPRMRSLVLIGNACGVLLFFAHIFALAFAVVFFFGWFLKWPIRLRGFIEAGLRTLAMFAVPLALIPFVPSESAELSISYIAKTRALFAPFLVHSGAQAILIPVALVVPFYLLWRHGRIALHRRMRLPLLMVAIYIVIVPCQLQDAVDIDSRTSVALAYLLFASLAPAGVGRPVAKLVSLLAAVPLIAHLVTVVTVWSPFSRQVDEFRAATALLPAHATILSVGADEGDTRTNIASTVAYSHLASYATADRRVFNPLEFTGIGMQPLHATGRFVDYDVPASMPLPVEAAIALKLPDALTRYPVLSKQVSYAHRWPERFDYVVYYHFGTDPNFDPQALRMVRQGSFFSLLQVRRPR</sequence>
<protein>
    <recommendedName>
        <fullName evidence="6">Glycosyltransferase RgtA/B/C/D-like domain-containing protein</fullName>
    </recommendedName>
</protein>
<evidence type="ECO:0000313" key="4">
    <source>
        <dbReference type="Proteomes" id="UP000185161"/>
    </source>
</evidence>
<evidence type="ECO:0000313" key="3">
    <source>
        <dbReference type="EMBL" id="RSV06247.1"/>
    </source>
</evidence>
<name>A0A1L6JD57_9SPHN</name>
<keyword evidence="4" id="KW-1185">Reference proteome</keyword>
<dbReference type="Proteomes" id="UP000185161">
    <property type="component" value="Chromosome"/>
</dbReference>
<dbReference type="RefSeq" id="WP_075152293.1">
    <property type="nucleotide sequence ID" value="NZ_CP018820.1"/>
</dbReference>
<organism evidence="2 4">
    <name type="scientific">Sphingomonas koreensis</name>
    <dbReference type="NCBI Taxonomy" id="93064"/>
    <lineage>
        <taxon>Bacteria</taxon>
        <taxon>Pseudomonadati</taxon>
        <taxon>Pseudomonadota</taxon>
        <taxon>Alphaproteobacteria</taxon>
        <taxon>Sphingomonadales</taxon>
        <taxon>Sphingomonadaceae</taxon>
        <taxon>Sphingomonas</taxon>
    </lineage>
</organism>
<gene>
    <name evidence="2" type="ORF">BRX40_16080</name>
    <name evidence="3" type="ORF">CA257_04915</name>
</gene>
<feature type="transmembrane region" description="Helical" evidence="1">
    <location>
        <begin position="220"/>
        <end position="239"/>
    </location>
</feature>
<dbReference type="AlphaFoldDB" id="A0A1L6JD57"/>
<feature type="transmembrane region" description="Helical" evidence="1">
    <location>
        <begin position="346"/>
        <end position="367"/>
    </location>
</feature>
<feature type="transmembrane region" description="Helical" evidence="1">
    <location>
        <begin position="294"/>
        <end position="312"/>
    </location>
</feature>
<evidence type="ECO:0000256" key="1">
    <source>
        <dbReference type="SAM" id="Phobius"/>
    </source>
</evidence>
<accession>A0A1L6JD57</accession>
<dbReference type="EMBL" id="QQWO01000003">
    <property type="protein sequence ID" value="RSV06247.1"/>
    <property type="molecule type" value="Genomic_DNA"/>
</dbReference>